<evidence type="ECO:0000313" key="3">
    <source>
        <dbReference type="Proteomes" id="UP001164237"/>
    </source>
</evidence>
<keyword evidence="1" id="KW-0472">Membrane</keyword>
<feature type="transmembrane region" description="Helical" evidence="1">
    <location>
        <begin position="6"/>
        <end position="25"/>
    </location>
</feature>
<keyword evidence="3" id="KW-1185">Reference proteome</keyword>
<keyword evidence="1" id="KW-0812">Transmembrane</keyword>
<name>A0A9E8FZZ4_9CAUD</name>
<keyword evidence="1" id="KW-1133">Transmembrane helix</keyword>
<evidence type="ECO:0000313" key="2">
    <source>
        <dbReference type="EMBL" id="UZS00391.1"/>
    </source>
</evidence>
<dbReference type="EMBL" id="OP490597">
    <property type="protein sequence ID" value="UZS00391.1"/>
    <property type="molecule type" value="Genomic_DNA"/>
</dbReference>
<proteinExistence type="predicted"/>
<sequence length="105" mass="11946">MSDENILIVLCVAATVAGIFKIAMARSKVDLWLVMGRDIEKETTYVAGVFDNHDAAWKFCHHCSTLIVDDVFYLDREKLNKPLGDEKVRLGKRRLFINGKMTTLD</sequence>
<organism evidence="2 3">
    <name type="scientific">Serratia phage SMP</name>
    <dbReference type="NCBI Taxonomy" id="2982904"/>
    <lineage>
        <taxon>Viruses</taxon>
        <taxon>Duplodnaviria</taxon>
        <taxon>Heunggongvirae</taxon>
        <taxon>Uroviricota</taxon>
        <taxon>Caudoviricetes</taxon>
        <taxon>Lindbergviridae</taxon>
        <taxon>Myosmarvirus</taxon>
        <taxon>Myosmarvirus SMP</taxon>
    </lineage>
</organism>
<protein>
    <submittedName>
        <fullName evidence="2">Uncharacterized protein</fullName>
    </submittedName>
</protein>
<evidence type="ECO:0000256" key="1">
    <source>
        <dbReference type="SAM" id="Phobius"/>
    </source>
</evidence>
<dbReference type="Proteomes" id="UP001164237">
    <property type="component" value="Segment"/>
</dbReference>
<accession>A0A9E8FZZ4</accession>
<reference evidence="2" key="1">
    <citation type="submission" date="2022-09" db="EMBL/GenBank/DDBJ databases">
        <authorList>
            <person name="Li Y."/>
        </authorList>
    </citation>
    <scope>NUCLEOTIDE SEQUENCE</scope>
</reference>